<dbReference type="PANTHER" id="PTHR45786">
    <property type="entry name" value="DNA BINDING PROTEIN-LIKE"/>
    <property type="match status" value="1"/>
</dbReference>
<dbReference type="Proteomes" id="UP000245207">
    <property type="component" value="Unassembled WGS sequence"/>
</dbReference>
<dbReference type="AlphaFoldDB" id="A0A2U1PW28"/>
<sequence>MKTYNFKGIIVLVIKILKDVLLFTKTGQLFFILRRPNNYSGTYSSIRSFSTKLFFGCCINHTSKLCNLTKKKKTSRILHRFCSFDMRTKEKGRRRVNVGEQLETEELCSTSTHMQFSQTVTPLKRQRDMNEGGVRLPSVGGKVQKCQSVAGVEGGQVFGHVLCDQYLQNTFAGNRKPSQNNQLSQPALEKMRRPSSTPVCSNRCRPYQRNRDGYSQPCDGNAFGNLCSSSKPTPQDTQIAASKDLQFVGPITPEKTDKGKGKLHKDIHTDLLSEELLTEILSDLETDELCPFNEECGTSYCASSPSAPTSINELADLNESLRVQQGRQPMQRVTDTSVAYTCENTHPTVNDQCQLAQVNAELSMAQTPVTDLHDSSLGRKRSRIQTGILISYPISIEDMIFRDAISASPRLNKRQRTLGTTNDRPRARQPAPNGRPRARQGPPATYMHMGQCTQICRHCNALFWCNEKVSTSRASLRREIVEGLIHFLDEHNKLVKVLRTARDKIADSNVPEFKLNLFGVSGSRQYDLPSGDSVAAIVFEGGPEVRSDYDVIIQKRGGQPQRINKLHPEYMSLHFPLIFIYGEPGYHLGLTLLDGTNDVSDDPKKMSMKMYYAYQLHDRAGQEMAETSSIVPLTKSTGKELMTETDDINLSMLKASDVDKPINVKVYRKWTLANKDGRPTMFCCMLIDKQVQLHIPLEQLYLPILRPGTNAETVADSSAAIGASNETVQPISDSEPPLIKGEGIETPPETIIDKDAEGKQVMESSATTTALSASATSTDQQTISATPPEEAPILPDPAKGKYGPRKTSARKQLFSDESNAPGQGSSKKSKKAD</sequence>
<accession>A0A2U1PW28</accession>
<feature type="compositionally biased region" description="Polar residues" evidence="1">
    <location>
        <begin position="815"/>
        <end position="826"/>
    </location>
</feature>
<comment type="caution">
    <text evidence="2">The sequence shown here is derived from an EMBL/GenBank/DDBJ whole genome shotgun (WGS) entry which is preliminary data.</text>
</comment>
<gene>
    <name evidence="2" type="ORF">CTI12_AA105880</name>
</gene>
<dbReference type="PANTHER" id="PTHR45786:SF74">
    <property type="entry name" value="ATP-DEPENDENT DNA HELICASE"/>
    <property type="match status" value="1"/>
</dbReference>
<keyword evidence="3" id="KW-1185">Reference proteome</keyword>
<evidence type="ECO:0000256" key="1">
    <source>
        <dbReference type="SAM" id="MobiDB-lite"/>
    </source>
</evidence>
<feature type="region of interest" description="Disordered" evidence="1">
    <location>
        <begin position="725"/>
        <end position="833"/>
    </location>
</feature>
<evidence type="ECO:0000313" key="2">
    <source>
        <dbReference type="EMBL" id="PWA89945.1"/>
    </source>
</evidence>
<reference evidence="2 3" key="1">
    <citation type="journal article" date="2018" name="Mol. Plant">
        <title>The genome of Artemisia annua provides insight into the evolution of Asteraceae family and artemisinin biosynthesis.</title>
        <authorList>
            <person name="Shen Q."/>
            <person name="Zhang L."/>
            <person name="Liao Z."/>
            <person name="Wang S."/>
            <person name="Yan T."/>
            <person name="Shi P."/>
            <person name="Liu M."/>
            <person name="Fu X."/>
            <person name="Pan Q."/>
            <person name="Wang Y."/>
            <person name="Lv Z."/>
            <person name="Lu X."/>
            <person name="Zhang F."/>
            <person name="Jiang W."/>
            <person name="Ma Y."/>
            <person name="Chen M."/>
            <person name="Hao X."/>
            <person name="Li L."/>
            <person name="Tang Y."/>
            <person name="Lv G."/>
            <person name="Zhou Y."/>
            <person name="Sun X."/>
            <person name="Brodelius P.E."/>
            <person name="Rose J.K.C."/>
            <person name="Tang K."/>
        </authorList>
    </citation>
    <scope>NUCLEOTIDE SEQUENCE [LARGE SCALE GENOMIC DNA]</scope>
    <source>
        <strain evidence="3">cv. Huhao1</strain>
        <tissue evidence="2">Leaf</tissue>
    </source>
</reference>
<feature type="compositionally biased region" description="Basic and acidic residues" evidence="1">
    <location>
        <begin position="751"/>
        <end position="760"/>
    </location>
</feature>
<dbReference type="EMBL" id="PKPP01000669">
    <property type="protein sequence ID" value="PWA89945.1"/>
    <property type="molecule type" value="Genomic_DNA"/>
</dbReference>
<protein>
    <recommendedName>
        <fullName evidence="4">Helitron helicase-like domain-containing protein</fullName>
    </recommendedName>
</protein>
<name>A0A2U1PW28_ARTAN</name>
<organism evidence="2 3">
    <name type="scientific">Artemisia annua</name>
    <name type="common">Sweet wormwood</name>
    <dbReference type="NCBI Taxonomy" id="35608"/>
    <lineage>
        <taxon>Eukaryota</taxon>
        <taxon>Viridiplantae</taxon>
        <taxon>Streptophyta</taxon>
        <taxon>Embryophyta</taxon>
        <taxon>Tracheophyta</taxon>
        <taxon>Spermatophyta</taxon>
        <taxon>Magnoliopsida</taxon>
        <taxon>eudicotyledons</taxon>
        <taxon>Gunneridae</taxon>
        <taxon>Pentapetalae</taxon>
        <taxon>asterids</taxon>
        <taxon>campanulids</taxon>
        <taxon>Asterales</taxon>
        <taxon>Asteraceae</taxon>
        <taxon>Asteroideae</taxon>
        <taxon>Anthemideae</taxon>
        <taxon>Artemisiinae</taxon>
        <taxon>Artemisia</taxon>
    </lineage>
</organism>
<evidence type="ECO:0008006" key="4">
    <source>
        <dbReference type="Google" id="ProtNLM"/>
    </source>
</evidence>
<feature type="compositionally biased region" description="Polar residues" evidence="1">
    <location>
        <begin position="173"/>
        <end position="185"/>
    </location>
</feature>
<feature type="region of interest" description="Disordered" evidence="1">
    <location>
        <begin position="411"/>
        <end position="444"/>
    </location>
</feature>
<proteinExistence type="predicted"/>
<feature type="compositionally biased region" description="Low complexity" evidence="1">
    <location>
        <begin position="764"/>
        <end position="786"/>
    </location>
</feature>
<evidence type="ECO:0000313" key="3">
    <source>
        <dbReference type="Proteomes" id="UP000245207"/>
    </source>
</evidence>
<feature type="region of interest" description="Disordered" evidence="1">
    <location>
        <begin position="173"/>
        <end position="204"/>
    </location>
</feature>